<accession>A0A6J4LLN7</accession>
<gene>
    <name evidence="2" type="ORF">AVDCRST_MAG11-2654</name>
</gene>
<proteinExistence type="predicted"/>
<reference evidence="2" key="1">
    <citation type="submission" date="2020-02" db="EMBL/GenBank/DDBJ databases">
        <authorList>
            <person name="Meier V. D."/>
        </authorList>
    </citation>
    <scope>NUCLEOTIDE SEQUENCE</scope>
    <source>
        <strain evidence="2">AVDCRST_MAG11</strain>
    </source>
</reference>
<sequence>MNPVNRFIVHSIIRAGSSHGVLEPFSVSSVSSVVNRGSALLDVAPRRQPHCAERRHPARAVSPPEETARFRIPAHPLPRMARTGPGLVVHKFGGAALVDARAVAHAAMILARHQASPTLVVVSAMGGVTDALLDLVRQAAAPGAPAGADAVAPLR</sequence>
<dbReference type="SUPFAM" id="SSF53633">
    <property type="entry name" value="Carbamate kinase-like"/>
    <property type="match status" value="1"/>
</dbReference>
<dbReference type="InterPro" id="IPR036393">
    <property type="entry name" value="AceGlu_kinase-like_sf"/>
</dbReference>
<dbReference type="EMBL" id="CADCTU010000589">
    <property type="protein sequence ID" value="CAA9335048.1"/>
    <property type="molecule type" value="Genomic_DNA"/>
</dbReference>
<dbReference type="InterPro" id="IPR001048">
    <property type="entry name" value="Asp/Glu/Uridylate_kinase"/>
</dbReference>
<evidence type="ECO:0000259" key="1">
    <source>
        <dbReference type="Pfam" id="PF00696"/>
    </source>
</evidence>
<name>A0A6J4LLN7_9BACT</name>
<evidence type="ECO:0000313" key="2">
    <source>
        <dbReference type="EMBL" id="CAA9335048.1"/>
    </source>
</evidence>
<feature type="domain" description="Aspartate/glutamate/uridylate kinase" evidence="1">
    <location>
        <begin position="87"/>
        <end position="137"/>
    </location>
</feature>
<dbReference type="Gene3D" id="3.40.1160.10">
    <property type="entry name" value="Acetylglutamate kinase-like"/>
    <property type="match status" value="1"/>
</dbReference>
<dbReference type="Pfam" id="PF00696">
    <property type="entry name" value="AA_kinase"/>
    <property type="match status" value="1"/>
</dbReference>
<organism evidence="2">
    <name type="scientific">uncultured Gemmatimonadaceae bacterium</name>
    <dbReference type="NCBI Taxonomy" id="246130"/>
    <lineage>
        <taxon>Bacteria</taxon>
        <taxon>Pseudomonadati</taxon>
        <taxon>Gemmatimonadota</taxon>
        <taxon>Gemmatimonadia</taxon>
        <taxon>Gemmatimonadales</taxon>
        <taxon>Gemmatimonadaceae</taxon>
        <taxon>environmental samples</taxon>
    </lineage>
</organism>
<protein>
    <recommendedName>
        <fullName evidence="1">Aspartate/glutamate/uridylate kinase domain-containing protein</fullName>
    </recommendedName>
</protein>
<dbReference type="AlphaFoldDB" id="A0A6J4LLN7"/>
<feature type="non-terminal residue" evidence="2">
    <location>
        <position position="155"/>
    </location>
</feature>